<organism evidence="1 2">
    <name type="scientific">Trichonephila clavipes</name>
    <name type="common">Golden silk orbweaver</name>
    <name type="synonym">Nephila clavipes</name>
    <dbReference type="NCBI Taxonomy" id="2585209"/>
    <lineage>
        <taxon>Eukaryota</taxon>
        <taxon>Metazoa</taxon>
        <taxon>Ecdysozoa</taxon>
        <taxon>Arthropoda</taxon>
        <taxon>Chelicerata</taxon>
        <taxon>Arachnida</taxon>
        <taxon>Araneae</taxon>
        <taxon>Araneomorphae</taxon>
        <taxon>Entelegynae</taxon>
        <taxon>Araneoidea</taxon>
        <taxon>Nephilidae</taxon>
        <taxon>Trichonephila</taxon>
    </lineage>
</organism>
<evidence type="ECO:0000313" key="2">
    <source>
        <dbReference type="Proteomes" id="UP000887159"/>
    </source>
</evidence>
<proteinExistence type="predicted"/>
<reference evidence="1" key="1">
    <citation type="submission" date="2020-08" db="EMBL/GenBank/DDBJ databases">
        <title>Multicomponent nature underlies the extraordinary mechanical properties of spider dragline silk.</title>
        <authorList>
            <person name="Kono N."/>
            <person name="Nakamura H."/>
            <person name="Mori M."/>
            <person name="Yoshida Y."/>
            <person name="Ohtoshi R."/>
            <person name="Malay A.D."/>
            <person name="Moran D.A.P."/>
            <person name="Tomita M."/>
            <person name="Numata K."/>
            <person name="Arakawa K."/>
        </authorList>
    </citation>
    <scope>NUCLEOTIDE SEQUENCE</scope>
</reference>
<name>A0A8X6VCR2_TRICX</name>
<keyword evidence="2" id="KW-1185">Reference proteome</keyword>
<accession>A0A8X6VCR2</accession>
<protein>
    <recommendedName>
        <fullName evidence="3">Tc3 transposase DNA binding domain-containing protein</fullName>
    </recommendedName>
</protein>
<dbReference type="Proteomes" id="UP000887159">
    <property type="component" value="Unassembled WGS sequence"/>
</dbReference>
<sequence length="96" mass="10693">MKPIRVLRCGRQSLYKTTFPGTVFKEVTAATIAGYQDLSEFERGVIVGAQEMGHIISEVALNFGFSRTNISRVYVNIGNPVKHQIYDIAAARKRSC</sequence>
<dbReference type="EMBL" id="BMAU01021323">
    <property type="protein sequence ID" value="GFY13567.1"/>
    <property type="molecule type" value="Genomic_DNA"/>
</dbReference>
<comment type="caution">
    <text evidence="1">The sequence shown here is derived from an EMBL/GenBank/DDBJ whole genome shotgun (WGS) entry which is preliminary data.</text>
</comment>
<gene>
    <name evidence="1" type="primary">AVEN_8610_1</name>
    <name evidence="1" type="ORF">TNCV_4959371</name>
</gene>
<evidence type="ECO:0008006" key="3">
    <source>
        <dbReference type="Google" id="ProtNLM"/>
    </source>
</evidence>
<evidence type="ECO:0000313" key="1">
    <source>
        <dbReference type="EMBL" id="GFY13567.1"/>
    </source>
</evidence>
<dbReference type="AlphaFoldDB" id="A0A8X6VCR2"/>